<name>A0A540M669_MALBA</name>
<evidence type="ECO:0000256" key="1">
    <source>
        <dbReference type="SAM" id="Phobius"/>
    </source>
</evidence>
<keyword evidence="1" id="KW-1133">Transmembrane helix</keyword>
<sequence length="132" mass="14366">MLSVSFCPFLLLLLTSLLLGHPCFNMQSSYSEMVCRASVLARARVFLTPLPSLCLPLMAVLLVALQGLLSSGSRNSFSGCLISSTVAASQVMLGVRCDDRRAGPAQAQCNQDHCQGTKKKVQIIRYKKKLFV</sequence>
<dbReference type="AlphaFoldDB" id="A0A540M669"/>
<keyword evidence="1" id="KW-0812">Transmembrane</keyword>
<feature type="chain" id="PRO_5021985349" description="Secreted protein" evidence="2">
    <location>
        <begin position="21"/>
        <end position="132"/>
    </location>
</feature>
<gene>
    <name evidence="3" type="ORF">C1H46_020064</name>
</gene>
<evidence type="ECO:0008006" key="5">
    <source>
        <dbReference type="Google" id="ProtNLM"/>
    </source>
</evidence>
<keyword evidence="1" id="KW-0472">Membrane</keyword>
<comment type="caution">
    <text evidence="3">The sequence shown here is derived from an EMBL/GenBank/DDBJ whole genome shotgun (WGS) entry which is preliminary data.</text>
</comment>
<keyword evidence="2" id="KW-0732">Signal</keyword>
<dbReference type="Proteomes" id="UP000315295">
    <property type="component" value="Unassembled WGS sequence"/>
</dbReference>
<proteinExistence type="predicted"/>
<evidence type="ECO:0000313" key="3">
    <source>
        <dbReference type="EMBL" id="TQD94250.1"/>
    </source>
</evidence>
<reference evidence="3 4" key="1">
    <citation type="journal article" date="2019" name="G3 (Bethesda)">
        <title>Sequencing of a Wild Apple (Malus baccata) Genome Unravels the Differences Between Cultivated and Wild Apple Species Regarding Disease Resistance and Cold Tolerance.</title>
        <authorList>
            <person name="Chen X."/>
        </authorList>
    </citation>
    <scope>NUCLEOTIDE SEQUENCE [LARGE SCALE GENOMIC DNA]</scope>
    <source>
        <strain evidence="4">cv. Shandingzi</strain>
        <tissue evidence="3">Leaves</tissue>
    </source>
</reference>
<feature type="signal peptide" evidence="2">
    <location>
        <begin position="1"/>
        <end position="20"/>
    </location>
</feature>
<evidence type="ECO:0000313" key="4">
    <source>
        <dbReference type="Proteomes" id="UP000315295"/>
    </source>
</evidence>
<protein>
    <recommendedName>
        <fullName evidence="5">Secreted protein</fullName>
    </recommendedName>
</protein>
<keyword evidence="4" id="KW-1185">Reference proteome</keyword>
<accession>A0A540M669</accession>
<dbReference type="EMBL" id="VIEB01000347">
    <property type="protein sequence ID" value="TQD94250.1"/>
    <property type="molecule type" value="Genomic_DNA"/>
</dbReference>
<evidence type="ECO:0000256" key="2">
    <source>
        <dbReference type="SAM" id="SignalP"/>
    </source>
</evidence>
<feature type="transmembrane region" description="Helical" evidence="1">
    <location>
        <begin position="44"/>
        <end position="65"/>
    </location>
</feature>
<organism evidence="3 4">
    <name type="scientific">Malus baccata</name>
    <name type="common">Siberian crab apple</name>
    <name type="synonym">Pyrus baccata</name>
    <dbReference type="NCBI Taxonomy" id="106549"/>
    <lineage>
        <taxon>Eukaryota</taxon>
        <taxon>Viridiplantae</taxon>
        <taxon>Streptophyta</taxon>
        <taxon>Embryophyta</taxon>
        <taxon>Tracheophyta</taxon>
        <taxon>Spermatophyta</taxon>
        <taxon>Magnoliopsida</taxon>
        <taxon>eudicotyledons</taxon>
        <taxon>Gunneridae</taxon>
        <taxon>Pentapetalae</taxon>
        <taxon>rosids</taxon>
        <taxon>fabids</taxon>
        <taxon>Rosales</taxon>
        <taxon>Rosaceae</taxon>
        <taxon>Amygdaloideae</taxon>
        <taxon>Maleae</taxon>
        <taxon>Malus</taxon>
    </lineage>
</organism>